<evidence type="ECO:0000256" key="1">
    <source>
        <dbReference type="SAM" id="MobiDB-lite"/>
    </source>
</evidence>
<dbReference type="Gene3D" id="1.10.10.790">
    <property type="entry name" value="Surp module"/>
    <property type="match status" value="1"/>
</dbReference>
<dbReference type="InterPro" id="IPR035967">
    <property type="entry name" value="SWAP/Surp_sf"/>
</dbReference>
<sequence length="724" mass="80787">MSASVVQNPPFPPPEDQEQKNIIDKLANFVARNGSKFEEMTKEKQKGNPKFAFLFSGEYYNYYRWKVSFEIAQQQTQQHLQSQQQLVQQAAAQYGTNPQAHLVQQAIVQQSINSAPWQHAQQQAQQQMQVLQQQQAQVATVPLYPTPAAPVQQAVDVDITELESLLCKIMESCTKDSISSGKNYIFSNAKTPAQCYQTSQYLLKRALGPGMQFQHKLHIVYLINDILHHCQRKGAQDLQEALNNIVVPVFFATQLGESAENLQKINKKLKNSENAQSAVDAARHQVFGTQESSAGQNLEATAQENQDEPPRVQTYPPAPYQPPPGFPPSYSEQHPPYYGHAPPPFPPRFPPPPGYMPDFHRPPPMFGHPPPPNFRDEGFHGRPPPFHGPPQQFDYQQQEYEQYTERGPPPPPVMGNEFNRGRPEKEEDFTVDEYDIPPDPPVPEPIIPSAMYYELPAGLMAPLVGLPDVEYKPLDPAALRLPAPQPPSERLLAAVEAFYSPPSHERPRNSPVCKSFFSLSDQGLVPDLLAVRDLVPCLPVNGNPGLVPELPEDATTLVLAVALFPQREEGHAHVQDHGPVPDHAPAPGHAPSHDHALSRRCSSPIEVLIEVQLHRVFSDPSYVSKTLEERIDESNVGHQMLKKMGWSGAGLGKTQQGIHNPISGGEVRDKFDKFKGVGSDMNDPFEAYRKSKSYSFIDSRIAKSEAKAAARREAIKEASKRDQK</sequence>
<evidence type="ECO:0000313" key="6">
    <source>
        <dbReference type="Proteomes" id="UP001249851"/>
    </source>
</evidence>
<dbReference type="PANTHER" id="PTHR12323">
    <property type="entry name" value="SR-RELATED CTD ASSOCIATED FACTOR 6"/>
    <property type="match status" value="1"/>
</dbReference>
<name>A0AAD9UYH8_ACRCE</name>
<dbReference type="GO" id="GO:0006396">
    <property type="term" value="P:RNA processing"/>
    <property type="evidence" value="ECO:0007669"/>
    <property type="project" value="InterPro"/>
</dbReference>
<dbReference type="InterPro" id="IPR000061">
    <property type="entry name" value="Surp"/>
</dbReference>
<evidence type="ECO:0000313" key="5">
    <source>
        <dbReference type="EMBL" id="KAK2554581.1"/>
    </source>
</evidence>
<evidence type="ECO:0000259" key="3">
    <source>
        <dbReference type="PROSITE" id="PS50174"/>
    </source>
</evidence>
<feature type="compositionally biased region" description="Basic and acidic residues" evidence="1">
    <location>
        <begin position="568"/>
        <end position="580"/>
    </location>
</feature>
<protein>
    <submittedName>
        <fullName evidence="5">Calcium homeostasis endoplasmic reticulum protein</fullName>
    </submittedName>
</protein>
<feature type="domain" description="CID" evidence="4">
    <location>
        <begin position="154"/>
        <end position="303"/>
    </location>
</feature>
<dbReference type="SMART" id="SM00443">
    <property type="entry name" value="G_patch"/>
    <property type="match status" value="1"/>
</dbReference>
<dbReference type="SUPFAM" id="SSF109905">
    <property type="entry name" value="Surp module (SWAP domain)"/>
    <property type="match status" value="1"/>
</dbReference>
<dbReference type="PROSITE" id="PS50174">
    <property type="entry name" value="G_PATCH"/>
    <property type="match status" value="1"/>
</dbReference>
<dbReference type="Gene3D" id="1.25.40.90">
    <property type="match status" value="1"/>
</dbReference>
<accession>A0AAD9UYH8</accession>
<feature type="domain" description="SURP motif" evidence="2">
    <location>
        <begin position="22"/>
        <end position="64"/>
    </location>
</feature>
<dbReference type="Pfam" id="PF04818">
    <property type="entry name" value="CID"/>
    <property type="match status" value="1"/>
</dbReference>
<dbReference type="InterPro" id="IPR000467">
    <property type="entry name" value="G_patch_dom"/>
</dbReference>
<dbReference type="GO" id="GO:0048471">
    <property type="term" value="C:perinuclear region of cytoplasm"/>
    <property type="evidence" value="ECO:0007669"/>
    <property type="project" value="TreeGrafter"/>
</dbReference>
<dbReference type="EMBL" id="JARQWQ010000068">
    <property type="protein sequence ID" value="KAK2554581.1"/>
    <property type="molecule type" value="Genomic_DNA"/>
</dbReference>
<organism evidence="5 6">
    <name type="scientific">Acropora cervicornis</name>
    <name type="common">Staghorn coral</name>
    <dbReference type="NCBI Taxonomy" id="6130"/>
    <lineage>
        <taxon>Eukaryota</taxon>
        <taxon>Metazoa</taxon>
        <taxon>Cnidaria</taxon>
        <taxon>Anthozoa</taxon>
        <taxon>Hexacorallia</taxon>
        <taxon>Scleractinia</taxon>
        <taxon>Astrocoeniina</taxon>
        <taxon>Acroporidae</taxon>
        <taxon>Acropora</taxon>
    </lineage>
</organism>
<feature type="compositionally biased region" description="Low complexity" evidence="1">
    <location>
        <begin position="328"/>
        <end position="340"/>
    </location>
</feature>
<dbReference type="GO" id="GO:0006874">
    <property type="term" value="P:intracellular calcium ion homeostasis"/>
    <property type="evidence" value="ECO:0007669"/>
    <property type="project" value="TreeGrafter"/>
</dbReference>
<dbReference type="SMART" id="SM00648">
    <property type="entry name" value="SWAP"/>
    <property type="match status" value="1"/>
</dbReference>
<feature type="region of interest" description="Disordered" evidence="1">
    <location>
        <begin position="568"/>
        <end position="597"/>
    </location>
</feature>
<dbReference type="PROSITE" id="PS51391">
    <property type="entry name" value="CID"/>
    <property type="match status" value="1"/>
</dbReference>
<feature type="region of interest" description="Disordered" evidence="1">
    <location>
        <begin position="300"/>
        <end position="357"/>
    </location>
</feature>
<gene>
    <name evidence="5" type="ORF">P5673_023807</name>
</gene>
<dbReference type="Proteomes" id="UP001249851">
    <property type="component" value="Unassembled WGS sequence"/>
</dbReference>
<evidence type="ECO:0000259" key="2">
    <source>
        <dbReference type="PROSITE" id="PS50128"/>
    </source>
</evidence>
<reference evidence="5" key="2">
    <citation type="journal article" date="2023" name="Science">
        <title>Genomic signatures of disease resistance in endangered staghorn corals.</title>
        <authorList>
            <person name="Vollmer S.V."/>
            <person name="Selwyn J.D."/>
            <person name="Despard B.A."/>
            <person name="Roesel C.L."/>
        </authorList>
    </citation>
    <scope>NUCLEOTIDE SEQUENCE</scope>
    <source>
        <strain evidence="5">K2</strain>
    </source>
</reference>
<dbReference type="Pfam" id="PF01585">
    <property type="entry name" value="G-patch"/>
    <property type="match status" value="1"/>
</dbReference>
<evidence type="ECO:0000259" key="4">
    <source>
        <dbReference type="PROSITE" id="PS51391"/>
    </source>
</evidence>
<feature type="compositionally biased region" description="Pro residues" evidence="1">
    <location>
        <begin position="341"/>
        <end position="355"/>
    </location>
</feature>
<dbReference type="InterPro" id="IPR056721">
    <property type="entry name" value="DUF7819"/>
</dbReference>
<keyword evidence="6" id="KW-1185">Reference proteome</keyword>
<dbReference type="Pfam" id="PF01805">
    <property type="entry name" value="Surp"/>
    <property type="match status" value="1"/>
</dbReference>
<comment type="caution">
    <text evidence="5">The sequence shown here is derived from an EMBL/GenBank/DDBJ whole genome shotgun (WGS) entry which is preliminary data.</text>
</comment>
<dbReference type="PANTHER" id="PTHR12323:SF0">
    <property type="entry name" value="CALCIUM HOMEOSTASIS ENDOPLASMIC RETICULUM PROTEIN"/>
    <property type="match status" value="1"/>
</dbReference>
<proteinExistence type="predicted"/>
<dbReference type="InterPro" id="IPR008942">
    <property type="entry name" value="ENTH_VHS"/>
</dbReference>
<dbReference type="GO" id="GO:0003723">
    <property type="term" value="F:RNA binding"/>
    <property type="evidence" value="ECO:0007669"/>
    <property type="project" value="InterPro"/>
</dbReference>
<feature type="domain" description="G-patch" evidence="3">
    <location>
        <begin position="633"/>
        <end position="682"/>
    </location>
</feature>
<dbReference type="AlphaFoldDB" id="A0AAD9UYH8"/>
<reference evidence="5" key="1">
    <citation type="journal article" date="2023" name="G3 (Bethesda)">
        <title>Whole genome assembly and annotation of the endangered Caribbean coral Acropora cervicornis.</title>
        <authorList>
            <person name="Selwyn J.D."/>
            <person name="Vollmer S.V."/>
        </authorList>
    </citation>
    <scope>NUCLEOTIDE SEQUENCE</scope>
    <source>
        <strain evidence="5">K2</strain>
    </source>
</reference>
<dbReference type="PROSITE" id="PS50128">
    <property type="entry name" value="SURP"/>
    <property type="match status" value="1"/>
</dbReference>
<dbReference type="Pfam" id="PF25127">
    <property type="entry name" value="DUF7819"/>
    <property type="match status" value="1"/>
</dbReference>
<feature type="compositionally biased region" description="Pro residues" evidence="1">
    <location>
        <begin position="316"/>
        <end position="327"/>
    </location>
</feature>
<dbReference type="InterPro" id="IPR006569">
    <property type="entry name" value="CID_dom"/>
</dbReference>